<evidence type="ECO:0000256" key="9">
    <source>
        <dbReference type="ARBA" id="ARBA00023268"/>
    </source>
</evidence>
<sequence>MVTENSVLVIGAGISGSSTAYHLNKQGWDVTVVDQEKENSLPIYNNPAVCINPNIMINDKRFNRLMFSSISYVWQLIEEIKLGESSAQQVGSIYILEKNEGMDRFNRLIKNNPDLKNYISVISPKKIWGRYKIEGSVGLYFSSGGWINPKDLCKRLLINKNIHKEFNTKVTAVEYMENMWSVSTSNNNKFKAKNIVFCSAADIKNYHYFSHLDFDQYRGQINWVDSEQIQFAEILSNDGYVIPVFKNMSIVGSSYDKNNSCNADSEVDTKNNLKKLAALLPTLNYNSLGVHSGSWVGQRAASFDRRPFVGRILDHEHNKYLNKKNSVASLKWQKSLYINACYGSRGFSFAPLASLSLANMMCRSLGNMDNFILDYLNPERRYFRSKGLKKHGIKF</sequence>
<keyword evidence="1" id="KW-0963">Cytoplasm</keyword>
<dbReference type="GO" id="GO:0016645">
    <property type="term" value="F:oxidoreductase activity, acting on the CH-NH group of donors"/>
    <property type="evidence" value="ECO:0007669"/>
    <property type="project" value="InterPro"/>
</dbReference>
<dbReference type="InterPro" id="IPR036188">
    <property type="entry name" value="FAD/NAD-bd_sf"/>
</dbReference>
<dbReference type="Pfam" id="PF01266">
    <property type="entry name" value="DAO"/>
    <property type="match status" value="1"/>
</dbReference>
<dbReference type="Proteomes" id="UP000054262">
    <property type="component" value="Unassembled WGS sequence"/>
</dbReference>
<dbReference type="InterPro" id="IPR017610">
    <property type="entry name" value="tRNA_S-uridine_synth_MnmC_C"/>
</dbReference>
<organism evidence="11 12">
    <name type="scientific">Methylophilales bacterium HTCC2181</name>
    <dbReference type="NCBI Taxonomy" id="383631"/>
    <lineage>
        <taxon>Bacteria</taxon>
        <taxon>Pseudomonadati</taxon>
        <taxon>Pseudomonadota</taxon>
        <taxon>Betaproteobacteria</taxon>
        <taxon>Nitrosomonadales</taxon>
        <taxon>OM43 clade</taxon>
    </lineage>
</organism>
<feature type="domain" description="FAD dependent oxidoreductase" evidence="10">
    <location>
        <begin position="7"/>
        <end position="358"/>
    </location>
</feature>
<protein>
    <recommendedName>
        <fullName evidence="10">FAD dependent oxidoreductase domain-containing protein</fullName>
    </recommendedName>
</protein>
<evidence type="ECO:0000256" key="4">
    <source>
        <dbReference type="ARBA" id="ARBA00022679"/>
    </source>
</evidence>
<keyword evidence="7" id="KW-0274">FAD</keyword>
<accession>A0P726</accession>
<evidence type="ECO:0000313" key="11">
    <source>
        <dbReference type="EMBL" id="EAV47336.1"/>
    </source>
</evidence>
<dbReference type="SUPFAM" id="SSF51905">
    <property type="entry name" value="FAD/NAD(P)-binding domain"/>
    <property type="match status" value="1"/>
</dbReference>
<dbReference type="Gene3D" id="3.30.9.10">
    <property type="entry name" value="D-Amino Acid Oxidase, subunit A, domain 2"/>
    <property type="match status" value="1"/>
</dbReference>
<dbReference type="GO" id="GO:0005737">
    <property type="term" value="C:cytoplasm"/>
    <property type="evidence" value="ECO:0007669"/>
    <property type="project" value="TreeGrafter"/>
</dbReference>
<comment type="caution">
    <text evidence="11">The sequence shown here is derived from an EMBL/GenBank/DDBJ whole genome shotgun (WGS) entry which is preliminary data.</text>
</comment>
<evidence type="ECO:0000256" key="7">
    <source>
        <dbReference type="ARBA" id="ARBA00022827"/>
    </source>
</evidence>
<keyword evidence="3" id="KW-0285">Flavoprotein</keyword>
<proteinExistence type="predicted"/>
<evidence type="ECO:0000256" key="3">
    <source>
        <dbReference type="ARBA" id="ARBA00022630"/>
    </source>
</evidence>
<dbReference type="GO" id="GO:0032259">
    <property type="term" value="P:methylation"/>
    <property type="evidence" value="ECO:0007669"/>
    <property type="project" value="UniProtKB-KW"/>
</dbReference>
<evidence type="ECO:0000256" key="2">
    <source>
        <dbReference type="ARBA" id="ARBA00022603"/>
    </source>
</evidence>
<evidence type="ECO:0000256" key="1">
    <source>
        <dbReference type="ARBA" id="ARBA00022490"/>
    </source>
</evidence>
<keyword evidence="9" id="KW-0511">Multifunctional enzyme</keyword>
<evidence type="ECO:0000256" key="5">
    <source>
        <dbReference type="ARBA" id="ARBA00022691"/>
    </source>
</evidence>
<dbReference type="PANTHER" id="PTHR13847">
    <property type="entry name" value="SARCOSINE DEHYDROGENASE-RELATED"/>
    <property type="match status" value="1"/>
</dbReference>
<dbReference type="GO" id="GO:0008168">
    <property type="term" value="F:methyltransferase activity"/>
    <property type="evidence" value="ECO:0007669"/>
    <property type="project" value="UniProtKB-KW"/>
</dbReference>
<name>A0P726_9PROT</name>
<keyword evidence="5" id="KW-0949">S-adenosyl-L-methionine</keyword>
<dbReference type="AlphaFoldDB" id="A0P726"/>
<evidence type="ECO:0000256" key="8">
    <source>
        <dbReference type="ARBA" id="ARBA00023002"/>
    </source>
</evidence>
<evidence type="ECO:0000313" key="12">
    <source>
        <dbReference type="Proteomes" id="UP000054262"/>
    </source>
</evidence>
<dbReference type="OrthoDB" id="9786494at2"/>
<dbReference type="NCBIfam" id="TIGR03197">
    <property type="entry name" value="MnmC_Cterm"/>
    <property type="match status" value="1"/>
</dbReference>
<evidence type="ECO:0000256" key="6">
    <source>
        <dbReference type="ARBA" id="ARBA00022694"/>
    </source>
</evidence>
<dbReference type="PANTHER" id="PTHR13847:SF283">
    <property type="entry name" value="TRNA 5-METHYLAMINOMETHYL-2-THIOURIDINE BIOSYNTHESIS BIFUNCTIONAL PROTEIN MNMC"/>
    <property type="match status" value="1"/>
</dbReference>
<dbReference type="GO" id="GO:0008033">
    <property type="term" value="P:tRNA processing"/>
    <property type="evidence" value="ECO:0007669"/>
    <property type="project" value="UniProtKB-KW"/>
</dbReference>
<evidence type="ECO:0000259" key="10">
    <source>
        <dbReference type="Pfam" id="PF01266"/>
    </source>
</evidence>
<keyword evidence="8" id="KW-0560">Oxidoreductase</keyword>
<gene>
    <name evidence="11" type="ORF">MB2181_04645</name>
</gene>
<dbReference type="Gene3D" id="3.50.50.60">
    <property type="entry name" value="FAD/NAD(P)-binding domain"/>
    <property type="match status" value="1"/>
</dbReference>
<dbReference type="InterPro" id="IPR006076">
    <property type="entry name" value="FAD-dep_OxRdtase"/>
</dbReference>
<keyword evidence="6" id="KW-0819">tRNA processing</keyword>
<keyword evidence="12" id="KW-1185">Reference proteome</keyword>
<keyword evidence="4" id="KW-0808">Transferase</keyword>
<dbReference type="EMBL" id="AAUX01000001">
    <property type="protein sequence ID" value="EAV47336.1"/>
    <property type="molecule type" value="Genomic_DNA"/>
</dbReference>
<reference evidence="11 12" key="1">
    <citation type="submission" date="2006-11" db="EMBL/GenBank/DDBJ databases">
        <authorList>
            <person name="Giovannoni S."/>
            <person name="Vergin K."/>
            <person name="Ferriera S."/>
            <person name="Johnson J."/>
            <person name="Kravitz S."/>
            <person name="Beeson K."/>
            <person name="Sutton G."/>
            <person name="Rogers Y.-H."/>
            <person name="Friedman R."/>
            <person name="Frazier M."/>
            <person name="Venter J.C."/>
        </authorList>
    </citation>
    <scope>NUCLEOTIDE SEQUENCE [LARGE SCALE GENOMIC DNA]</scope>
    <source>
        <strain evidence="11 12">HTCC2181</strain>
    </source>
</reference>
<keyword evidence="2" id="KW-0489">Methyltransferase</keyword>